<name>A0A2X2EF62_RAOPL</name>
<dbReference type="Proteomes" id="UP000345637">
    <property type="component" value="Unassembled WGS sequence"/>
</dbReference>
<evidence type="ECO:0000313" key="2">
    <source>
        <dbReference type="EMBL" id="VFS74985.1"/>
    </source>
</evidence>
<dbReference type="Proteomes" id="UP000078124">
    <property type="component" value="Unassembled WGS sequence"/>
</dbReference>
<dbReference type="EMBL" id="FLAC01000003">
    <property type="protein sequence ID" value="SBL66547.1"/>
    <property type="molecule type" value="Genomic_DNA"/>
</dbReference>
<sequence length="33" mass="3773">MAGWTDASMTLPQYQTLRFAHMFRGEPTISQSL</sequence>
<proteinExistence type="predicted"/>
<accession>A0A2X2EF62</accession>
<evidence type="ECO:0000313" key="3">
    <source>
        <dbReference type="Proteomes" id="UP000078124"/>
    </source>
</evidence>
<dbReference type="EMBL" id="CAADJE010000025">
    <property type="protein sequence ID" value="VFS74985.1"/>
    <property type="molecule type" value="Genomic_DNA"/>
</dbReference>
<evidence type="ECO:0000313" key="4">
    <source>
        <dbReference type="Proteomes" id="UP000345637"/>
    </source>
</evidence>
<reference evidence="2 4" key="1">
    <citation type="submission" date="2019-03" db="EMBL/GenBank/DDBJ databases">
        <authorList>
            <consortium name="Pathogen Informatics"/>
        </authorList>
    </citation>
    <scope>NUCLEOTIDE SEQUENCE [LARGE SCALE GENOMIC DNA]</scope>
    <source>
        <strain evidence="1 3">2880STDY5682802</strain>
        <strain evidence="2 4">NCTC12998</strain>
    </source>
</reference>
<gene>
    <name evidence="2" type="ORF">NCTC12998_04569</name>
    <name evidence="1" type="ORF">SAMEA2273876_01294</name>
</gene>
<evidence type="ECO:0000313" key="1">
    <source>
        <dbReference type="EMBL" id="SBL66547.1"/>
    </source>
</evidence>
<organism evidence="2 4">
    <name type="scientific">Raoultella planticola</name>
    <name type="common">Klebsiella planticola</name>
    <dbReference type="NCBI Taxonomy" id="575"/>
    <lineage>
        <taxon>Bacteria</taxon>
        <taxon>Pseudomonadati</taxon>
        <taxon>Pseudomonadota</taxon>
        <taxon>Gammaproteobacteria</taxon>
        <taxon>Enterobacterales</taxon>
        <taxon>Enterobacteriaceae</taxon>
        <taxon>Klebsiella/Raoultella group</taxon>
        <taxon>Raoultella</taxon>
    </lineage>
</organism>
<dbReference type="AlphaFoldDB" id="A0A2X2EF62"/>
<protein>
    <submittedName>
        <fullName evidence="2">Uncharacterized protein</fullName>
    </submittedName>
</protein>